<dbReference type="CDD" id="cd06558">
    <property type="entry name" value="crotonase-like"/>
    <property type="match status" value="1"/>
</dbReference>
<accession>A0A370K9V1</accession>
<dbReference type="Pfam" id="PF00378">
    <property type="entry name" value="ECH_1"/>
    <property type="match status" value="1"/>
</dbReference>
<keyword evidence="2" id="KW-0413">Isomerase</keyword>
<dbReference type="Gene3D" id="1.10.12.10">
    <property type="entry name" value="Lyase 2-enoyl-coa Hydratase, Chain A, domain 2"/>
    <property type="match status" value="1"/>
</dbReference>
<dbReference type="Gene3D" id="3.90.226.10">
    <property type="entry name" value="2-enoyl-CoA Hydratase, Chain A, domain 1"/>
    <property type="match status" value="1"/>
</dbReference>
<evidence type="ECO:0000256" key="1">
    <source>
        <dbReference type="ARBA" id="ARBA00005254"/>
    </source>
</evidence>
<protein>
    <submittedName>
        <fullName evidence="2">Enoyl-CoA hydratase/isomerase family protein</fullName>
    </submittedName>
</protein>
<comment type="caution">
    <text evidence="2">The sequence shown here is derived from an EMBL/GenBank/DDBJ whole genome shotgun (WGS) entry which is preliminary data.</text>
</comment>
<dbReference type="InterPro" id="IPR014748">
    <property type="entry name" value="Enoyl-CoA_hydra_C"/>
</dbReference>
<dbReference type="Proteomes" id="UP000254711">
    <property type="component" value="Unassembled WGS sequence"/>
</dbReference>
<comment type="similarity">
    <text evidence="1">Belongs to the enoyl-CoA hydratase/isomerase family.</text>
</comment>
<dbReference type="EMBL" id="QQSY01000001">
    <property type="protein sequence ID" value="RDI99422.1"/>
    <property type="molecule type" value="Genomic_DNA"/>
</dbReference>
<evidence type="ECO:0000313" key="2">
    <source>
        <dbReference type="EMBL" id="RDI99422.1"/>
    </source>
</evidence>
<name>A0A370K9V1_9GAMM</name>
<dbReference type="PANTHER" id="PTHR42964">
    <property type="entry name" value="ENOYL-COA HYDRATASE"/>
    <property type="match status" value="1"/>
</dbReference>
<reference evidence="2 3" key="1">
    <citation type="submission" date="2018-07" db="EMBL/GenBank/DDBJ databases">
        <title>Dyella solisilvae sp. nov., isolated from the pine and broad-leaved mixed forest soil.</title>
        <authorList>
            <person name="Gao Z."/>
            <person name="Qiu L."/>
        </authorList>
    </citation>
    <scope>NUCLEOTIDE SEQUENCE [LARGE SCALE GENOMIC DNA]</scope>
    <source>
        <strain evidence="2 3">DHG54</strain>
    </source>
</reference>
<sequence>MSTDPELLIERRGQALWLTIQREDRRNAINGAVLDALGRALADAGGDPTVRAVVLTGAGTRAFCAGADLQTGQSFRFDYSQPYQGLADLFREARRCTLPLIARVNGACMAGGMGLLAMCDLAVASRNATFGLPEVRVGLFPAQVLAVLQHQLPRRVLNELCLTGEPMDAERALAAGLVNALAEPEGLDEAVEALLARLLDKSPSAIRRGLYTLKQVENLGFEQAIAFAESQIGLFALTEDAQEGQAAFREKRAPKWTGR</sequence>
<organism evidence="2 3">
    <name type="scientific">Dyella solisilvae</name>
    <dbReference type="NCBI Taxonomy" id="1920168"/>
    <lineage>
        <taxon>Bacteria</taxon>
        <taxon>Pseudomonadati</taxon>
        <taxon>Pseudomonadota</taxon>
        <taxon>Gammaproteobacteria</taxon>
        <taxon>Lysobacterales</taxon>
        <taxon>Rhodanobacteraceae</taxon>
        <taxon>Dyella</taxon>
    </lineage>
</organism>
<gene>
    <name evidence="2" type="ORF">DVT68_00725</name>
</gene>
<dbReference type="RefSeq" id="WP_114823164.1">
    <property type="nucleotide sequence ID" value="NZ_QQSY01000001.1"/>
</dbReference>
<dbReference type="PANTHER" id="PTHR42964:SF1">
    <property type="entry name" value="POLYKETIDE BIOSYNTHESIS ENOYL-COA HYDRATASE PKSH-RELATED"/>
    <property type="match status" value="1"/>
</dbReference>
<dbReference type="OrthoDB" id="9807606at2"/>
<dbReference type="InterPro" id="IPR001753">
    <property type="entry name" value="Enoyl-CoA_hydra/iso"/>
</dbReference>
<dbReference type="AlphaFoldDB" id="A0A370K9V1"/>
<dbReference type="SUPFAM" id="SSF52096">
    <property type="entry name" value="ClpP/crotonase"/>
    <property type="match status" value="1"/>
</dbReference>
<dbReference type="InterPro" id="IPR029045">
    <property type="entry name" value="ClpP/crotonase-like_dom_sf"/>
</dbReference>
<proteinExistence type="inferred from homology"/>
<dbReference type="InterPro" id="IPR051683">
    <property type="entry name" value="Enoyl-CoA_Hydratase/Isomerase"/>
</dbReference>
<dbReference type="GO" id="GO:0016853">
    <property type="term" value="F:isomerase activity"/>
    <property type="evidence" value="ECO:0007669"/>
    <property type="project" value="UniProtKB-KW"/>
</dbReference>
<keyword evidence="3" id="KW-1185">Reference proteome</keyword>
<evidence type="ECO:0000313" key="3">
    <source>
        <dbReference type="Proteomes" id="UP000254711"/>
    </source>
</evidence>